<gene>
    <name evidence="3" type="ORF">IMZ08_17880</name>
</gene>
<keyword evidence="2" id="KW-0812">Transmembrane</keyword>
<protein>
    <recommendedName>
        <fullName evidence="5">ATP synthase F0 subunit 8</fullName>
    </recommendedName>
</protein>
<name>A0ABR9QN20_9BACI</name>
<comment type="caution">
    <text evidence="3">The sequence shown here is derived from an EMBL/GenBank/DDBJ whole genome shotgun (WGS) entry which is preliminary data.</text>
</comment>
<feature type="region of interest" description="Disordered" evidence="1">
    <location>
        <begin position="28"/>
        <end position="60"/>
    </location>
</feature>
<reference evidence="3 4" key="1">
    <citation type="submission" date="2020-10" db="EMBL/GenBank/DDBJ databases">
        <title>Bacillus sp. HD4P25, an endophyte from a halophyte.</title>
        <authorList>
            <person name="Sun J.-Q."/>
        </authorList>
    </citation>
    <scope>NUCLEOTIDE SEQUENCE [LARGE SCALE GENOMIC DNA]</scope>
    <source>
        <strain evidence="3 4">YIM 93174</strain>
    </source>
</reference>
<sequence length="60" mass="6938">MMWYFIGVPVISVLLVSVVVDIRRRKKQKRLGDEQKSAKDLGDVHAQRGANTIINEHKRH</sequence>
<organism evidence="3 4">
    <name type="scientific">Litchfieldia luteola</name>
    <dbReference type="NCBI Taxonomy" id="682179"/>
    <lineage>
        <taxon>Bacteria</taxon>
        <taxon>Bacillati</taxon>
        <taxon>Bacillota</taxon>
        <taxon>Bacilli</taxon>
        <taxon>Bacillales</taxon>
        <taxon>Bacillaceae</taxon>
        <taxon>Litchfieldia</taxon>
    </lineage>
</organism>
<feature type="transmembrane region" description="Helical" evidence="2">
    <location>
        <begin position="6"/>
        <end position="22"/>
    </location>
</feature>
<dbReference type="Proteomes" id="UP001516662">
    <property type="component" value="Unassembled WGS sequence"/>
</dbReference>
<dbReference type="EMBL" id="JADCLJ010000024">
    <property type="protein sequence ID" value="MBE4909908.1"/>
    <property type="molecule type" value="Genomic_DNA"/>
</dbReference>
<keyword evidence="2" id="KW-0472">Membrane</keyword>
<evidence type="ECO:0008006" key="5">
    <source>
        <dbReference type="Google" id="ProtNLM"/>
    </source>
</evidence>
<evidence type="ECO:0000256" key="1">
    <source>
        <dbReference type="SAM" id="MobiDB-lite"/>
    </source>
</evidence>
<evidence type="ECO:0000313" key="4">
    <source>
        <dbReference type="Proteomes" id="UP001516662"/>
    </source>
</evidence>
<keyword evidence="4" id="KW-1185">Reference proteome</keyword>
<evidence type="ECO:0000256" key="2">
    <source>
        <dbReference type="SAM" id="Phobius"/>
    </source>
</evidence>
<accession>A0ABR9QN20</accession>
<feature type="compositionally biased region" description="Basic and acidic residues" evidence="1">
    <location>
        <begin position="30"/>
        <end position="46"/>
    </location>
</feature>
<evidence type="ECO:0000313" key="3">
    <source>
        <dbReference type="EMBL" id="MBE4909908.1"/>
    </source>
</evidence>
<keyword evidence="2" id="KW-1133">Transmembrane helix</keyword>
<proteinExistence type="predicted"/>
<dbReference type="RefSeq" id="WP_193538993.1">
    <property type="nucleotide sequence ID" value="NZ_JADCLJ010000024.1"/>
</dbReference>